<dbReference type="AlphaFoldDB" id="A0A835ELQ6"/>
<evidence type="ECO:0000313" key="7">
    <source>
        <dbReference type="EMBL" id="KAF8703314.1"/>
    </source>
</evidence>
<evidence type="ECO:0000256" key="4">
    <source>
        <dbReference type="ARBA" id="ARBA00023163"/>
    </source>
</evidence>
<gene>
    <name evidence="7" type="ORF">HU200_032111</name>
</gene>
<evidence type="ECO:0000313" key="8">
    <source>
        <dbReference type="Proteomes" id="UP000636709"/>
    </source>
</evidence>
<sequence>MSRENFTLTPYHDGHLWRKYGQKWIKGRPFPRLYFKCSYYEDKKCMATKLVEQHNDNIPPLFKVTYMYEHTCNAAPVPALDIVEADLTAASSDGLRMLRFDSHGNSCWMQEEQQHHQPMSWSPFQMMNFDSSNRQLQQQHQTSRPRASSFLITETLPESLSTNNKDYILTTWNSFRCAIEEHLFNDHADAPGMYIFVTSSISNCNSFQHS</sequence>
<dbReference type="PANTHER" id="PTHR31282">
    <property type="entry name" value="WRKY TRANSCRIPTION FACTOR 21-RELATED"/>
    <property type="match status" value="1"/>
</dbReference>
<keyword evidence="5" id="KW-0539">Nucleus</keyword>
<dbReference type="GO" id="GO:0003700">
    <property type="term" value="F:DNA-binding transcription factor activity"/>
    <property type="evidence" value="ECO:0007669"/>
    <property type="project" value="InterPro"/>
</dbReference>
<feature type="domain" description="WRKY" evidence="6">
    <location>
        <begin position="13"/>
        <end position="75"/>
    </location>
</feature>
<dbReference type="SMART" id="SM00774">
    <property type="entry name" value="WRKY"/>
    <property type="match status" value="1"/>
</dbReference>
<comment type="caution">
    <text evidence="7">The sequence shown here is derived from an EMBL/GenBank/DDBJ whole genome shotgun (WGS) entry which is preliminary data.</text>
</comment>
<dbReference type="Pfam" id="PF03106">
    <property type="entry name" value="WRKY"/>
    <property type="match status" value="1"/>
</dbReference>
<dbReference type="PROSITE" id="PS50811">
    <property type="entry name" value="WRKY"/>
    <property type="match status" value="1"/>
</dbReference>
<evidence type="ECO:0000256" key="3">
    <source>
        <dbReference type="ARBA" id="ARBA00023125"/>
    </source>
</evidence>
<proteinExistence type="predicted"/>
<reference evidence="7" key="1">
    <citation type="submission" date="2020-07" db="EMBL/GenBank/DDBJ databases">
        <title>Genome sequence and genetic diversity analysis of an under-domesticated orphan crop, white fonio (Digitaria exilis).</title>
        <authorList>
            <person name="Bennetzen J.L."/>
            <person name="Chen S."/>
            <person name="Ma X."/>
            <person name="Wang X."/>
            <person name="Yssel A.E.J."/>
            <person name="Chaluvadi S.R."/>
            <person name="Johnson M."/>
            <person name="Gangashetty P."/>
            <person name="Hamidou F."/>
            <person name="Sanogo M.D."/>
            <person name="Zwaenepoel A."/>
            <person name="Wallace J."/>
            <person name="Van De Peer Y."/>
            <person name="Van Deynze A."/>
        </authorList>
    </citation>
    <scope>NUCLEOTIDE SEQUENCE</scope>
    <source>
        <tissue evidence="7">Leaves</tissue>
    </source>
</reference>
<dbReference type="EMBL" id="JACEFO010001778">
    <property type="protein sequence ID" value="KAF8703314.1"/>
    <property type="molecule type" value="Genomic_DNA"/>
</dbReference>
<evidence type="ECO:0000259" key="6">
    <source>
        <dbReference type="PROSITE" id="PS50811"/>
    </source>
</evidence>
<protein>
    <recommendedName>
        <fullName evidence="6">WRKY domain-containing protein</fullName>
    </recommendedName>
</protein>
<name>A0A835ELQ6_9POAL</name>
<comment type="subcellular location">
    <subcellularLocation>
        <location evidence="1">Nucleus</location>
    </subcellularLocation>
</comment>
<dbReference type="Gene3D" id="2.20.25.80">
    <property type="entry name" value="WRKY domain"/>
    <property type="match status" value="1"/>
</dbReference>
<organism evidence="7 8">
    <name type="scientific">Digitaria exilis</name>
    <dbReference type="NCBI Taxonomy" id="1010633"/>
    <lineage>
        <taxon>Eukaryota</taxon>
        <taxon>Viridiplantae</taxon>
        <taxon>Streptophyta</taxon>
        <taxon>Embryophyta</taxon>
        <taxon>Tracheophyta</taxon>
        <taxon>Spermatophyta</taxon>
        <taxon>Magnoliopsida</taxon>
        <taxon>Liliopsida</taxon>
        <taxon>Poales</taxon>
        <taxon>Poaceae</taxon>
        <taxon>PACMAD clade</taxon>
        <taxon>Panicoideae</taxon>
        <taxon>Panicodae</taxon>
        <taxon>Paniceae</taxon>
        <taxon>Anthephorinae</taxon>
        <taxon>Digitaria</taxon>
    </lineage>
</organism>
<keyword evidence="8" id="KW-1185">Reference proteome</keyword>
<evidence type="ECO:0000256" key="5">
    <source>
        <dbReference type="ARBA" id="ARBA00023242"/>
    </source>
</evidence>
<keyword evidence="3" id="KW-0238">DNA-binding</keyword>
<keyword evidence="4" id="KW-0804">Transcription</keyword>
<dbReference type="GO" id="GO:0005634">
    <property type="term" value="C:nucleus"/>
    <property type="evidence" value="ECO:0007669"/>
    <property type="project" value="UniProtKB-SubCell"/>
</dbReference>
<dbReference type="OrthoDB" id="2021064at2759"/>
<dbReference type="InterPro" id="IPR044810">
    <property type="entry name" value="WRKY_plant"/>
</dbReference>
<dbReference type="SUPFAM" id="SSF118290">
    <property type="entry name" value="WRKY DNA-binding domain"/>
    <property type="match status" value="1"/>
</dbReference>
<dbReference type="GO" id="GO:0043565">
    <property type="term" value="F:sequence-specific DNA binding"/>
    <property type="evidence" value="ECO:0007669"/>
    <property type="project" value="InterPro"/>
</dbReference>
<keyword evidence="2" id="KW-0805">Transcription regulation</keyword>
<dbReference type="InterPro" id="IPR003657">
    <property type="entry name" value="WRKY_dom"/>
</dbReference>
<evidence type="ECO:0000256" key="1">
    <source>
        <dbReference type="ARBA" id="ARBA00004123"/>
    </source>
</evidence>
<accession>A0A835ELQ6</accession>
<evidence type="ECO:0000256" key="2">
    <source>
        <dbReference type="ARBA" id="ARBA00023015"/>
    </source>
</evidence>
<dbReference type="Proteomes" id="UP000636709">
    <property type="component" value="Unassembled WGS sequence"/>
</dbReference>
<dbReference type="InterPro" id="IPR036576">
    <property type="entry name" value="WRKY_dom_sf"/>
</dbReference>